<reference evidence="1 2" key="1">
    <citation type="submission" date="2018-08" db="EMBL/GenBank/DDBJ databases">
        <title>A genome reference for cultivated species of the human gut microbiota.</title>
        <authorList>
            <person name="Zou Y."/>
            <person name="Xue W."/>
            <person name="Luo G."/>
        </authorList>
    </citation>
    <scope>NUCLEOTIDE SEQUENCE [LARGE SCALE GENOMIC DNA]</scope>
    <source>
        <strain evidence="1 2">AF22-21</strain>
    </source>
</reference>
<dbReference type="OrthoDB" id="1938555at2"/>
<dbReference type="Gene3D" id="3.10.129.10">
    <property type="entry name" value="Hotdog Thioesterase"/>
    <property type="match status" value="1"/>
</dbReference>
<gene>
    <name evidence="1" type="ORF">DWX94_01995</name>
</gene>
<evidence type="ECO:0000313" key="1">
    <source>
        <dbReference type="EMBL" id="RGS43861.1"/>
    </source>
</evidence>
<evidence type="ECO:0008006" key="3">
    <source>
        <dbReference type="Google" id="ProtNLM"/>
    </source>
</evidence>
<dbReference type="EMBL" id="QRVK01000003">
    <property type="protein sequence ID" value="RGS43861.1"/>
    <property type="molecule type" value="Genomic_DNA"/>
</dbReference>
<organism evidence="1 2">
    <name type="scientific">Coprococcus eutactus</name>
    <dbReference type="NCBI Taxonomy" id="33043"/>
    <lineage>
        <taxon>Bacteria</taxon>
        <taxon>Bacillati</taxon>
        <taxon>Bacillota</taxon>
        <taxon>Clostridia</taxon>
        <taxon>Lachnospirales</taxon>
        <taxon>Lachnospiraceae</taxon>
        <taxon>Coprococcus</taxon>
    </lineage>
</organism>
<dbReference type="AlphaFoldDB" id="A0A3R6A1S2"/>
<dbReference type="Proteomes" id="UP000283295">
    <property type="component" value="Unassembled WGS sequence"/>
</dbReference>
<name>A0A3R6A1S2_9FIRM</name>
<proteinExistence type="predicted"/>
<accession>A0A3R6A1S2</accession>
<sequence>MKIYDRIMGLGTKMTDMDASTYQGAFIGKISYTVDREKAEAADSITYEYGDVKENAFMYILSILGKVDGEETPVEKMTITLVKASDKEKDIKRVEKAEYEDEKPFHTFTKEEVYAFSKETGDENKIHLTDHPVVQGMLLLRTAACAHEDLKRLDVKFVEPSYAEEELMWGSNGRELVLYADGYVKASFKVVK</sequence>
<evidence type="ECO:0000313" key="2">
    <source>
        <dbReference type="Proteomes" id="UP000283295"/>
    </source>
</evidence>
<protein>
    <recommendedName>
        <fullName evidence="3">MaoC like domain</fullName>
    </recommendedName>
</protein>
<comment type="caution">
    <text evidence="1">The sequence shown here is derived from an EMBL/GenBank/DDBJ whole genome shotgun (WGS) entry which is preliminary data.</text>
</comment>